<protein>
    <submittedName>
        <fullName evidence="1">Uncharacterized protein</fullName>
    </submittedName>
</protein>
<accession>A0A1Z4LUP5</accession>
<keyword evidence="2" id="KW-1185">Reference proteome</keyword>
<dbReference type="EMBL" id="AP018227">
    <property type="protein sequence ID" value="BAY84972.1"/>
    <property type="molecule type" value="Genomic_DNA"/>
</dbReference>
<evidence type="ECO:0000313" key="1">
    <source>
        <dbReference type="EMBL" id="BAY84972.1"/>
    </source>
</evidence>
<organism evidence="1 2">
    <name type="scientific">Calothrix parasitica NIES-267</name>
    <dbReference type="NCBI Taxonomy" id="1973488"/>
    <lineage>
        <taxon>Bacteria</taxon>
        <taxon>Bacillati</taxon>
        <taxon>Cyanobacteriota</taxon>
        <taxon>Cyanophyceae</taxon>
        <taxon>Nostocales</taxon>
        <taxon>Calotrichaceae</taxon>
        <taxon>Calothrix</taxon>
    </lineage>
</organism>
<dbReference type="OrthoDB" id="427830at2"/>
<gene>
    <name evidence="1" type="ORF">NIES267_44700</name>
</gene>
<evidence type="ECO:0000313" key="2">
    <source>
        <dbReference type="Proteomes" id="UP000218418"/>
    </source>
</evidence>
<name>A0A1Z4LUP5_9CYAN</name>
<sequence>MKVHKIETILNEDGTLTLRGLPFHAGDTVEVIILKTSIPKQKSALESQVKEHAYPLEGKVLHYDNPTEPVALED</sequence>
<dbReference type="Proteomes" id="UP000218418">
    <property type="component" value="Chromosome"/>
</dbReference>
<proteinExistence type="predicted"/>
<reference evidence="1 2" key="1">
    <citation type="submission" date="2017-06" db="EMBL/GenBank/DDBJ databases">
        <title>Genome sequencing of cyanobaciteial culture collection at National Institute for Environmental Studies (NIES).</title>
        <authorList>
            <person name="Hirose Y."/>
            <person name="Shimura Y."/>
            <person name="Fujisawa T."/>
            <person name="Nakamura Y."/>
            <person name="Kawachi M."/>
        </authorList>
    </citation>
    <scope>NUCLEOTIDE SEQUENCE [LARGE SCALE GENOMIC DNA]</scope>
    <source>
        <strain evidence="1 2">NIES-267</strain>
    </source>
</reference>
<dbReference type="AlphaFoldDB" id="A0A1Z4LUP5"/>